<protein>
    <submittedName>
        <fullName evidence="3">Uncharacterized protein</fullName>
    </submittedName>
</protein>
<dbReference type="RefSeq" id="WP_210154799.1">
    <property type="nucleotide sequence ID" value="NZ_JAFCNB010000003.1"/>
</dbReference>
<proteinExistence type="predicted"/>
<feature type="region of interest" description="Disordered" evidence="1">
    <location>
        <begin position="1"/>
        <end position="89"/>
    </location>
</feature>
<dbReference type="Proteomes" id="UP000674234">
    <property type="component" value="Unassembled WGS sequence"/>
</dbReference>
<gene>
    <name evidence="3" type="ORF">JOL79_06705</name>
</gene>
<dbReference type="EMBL" id="JAFCNB010000003">
    <property type="protein sequence ID" value="MBP2703487.1"/>
    <property type="molecule type" value="Genomic_DNA"/>
</dbReference>
<evidence type="ECO:0000256" key="2">
    <source>
        <dbReference type="SAM" id="Phobius"/>
    </source>
</evidence>
<feature type="compositionally biased region" description="Basic and acidic residues" evidence="1">
    <location>
        <begin position="22"/>
        <end position="38"/>
    </location>
</feature>
<keyword evidence="2" id="KW-0812">Transmembrane</keyword>
<feature type="transmembrane region" description="Helical" evidence="2">
    <location>
        <begin position="94"/>
        <end position="113"/>
    </location>
</feature>
<organism evidence="3 4">
    <name type="scientific">Microbispora oryzae</name>
    <dbReference type="NCBI Taxonomy" id="2806554"/>
    <lineage>
        <taxon>Bacteria</taxon>
        <taxon>Bacillati</taxon>
        <taxon>Actinomycetota</taxon>
        <taxon>Actinomycetes</taxon>
        <taxon>Streptosporangiales</taxon>
        <taxon>Streptosporangiaceae</taxon>
        <taxon>Microbispora</taxon>
    </lineage>
</organism>
<keyword evidence="2" id="KW-0472">Membrane</keyword>
<evidence type="ECO:0000313" key="4">
    <source>
        <dbReference type="Proteomes" id="UP000674234"/>
    </source>
</evidence>
<keyword evidence="4" id="KW-1185">Reference proteome</keyword>
<comment type="caution">
    <text evidence="3">The sequence shown here is derived from an EMBL/GenBank/DDBJ whole genome shotgun (WGS) entry which is preliminary data.</text>
</comment>
<sequence>MRTSHDDRDPPTAPLPPVAAAPDKRYAFVSVRELRDDPAAETQQLDPVPDDGSESEGQVSPRRAGGRATKRPARAQAKPTRAAKRPQRRRRAELGLGALLVMAAVGWAVYVLLHRVVEAPRDWCLVAAGLAAGLTTRAGAWLTAARVRLAAAIHPGGGRP</sequence>
<feature type="transmembrane region" description="Helical" evidence="2">
    <location>
        <begin position="125"/>
        <end position="144"/>
    </location>
</feature>
<dbReference type="AlphaFoldDB" id="A0A940WG91"/>
<name>A0A940WG91_9ACTN</name>
<feature type="compositionally biased region" description="Basic residues" evidence="1">
    <location>
        <begin position="64"/>
        <end position="73"/>
    </location>
</feature>
<feature type="compositionally biased region" description="Basic and acidic residues" evidence="1">
    <location>
        <begin position="1"/>
        <end position="10"/>
    </location>
</feature>
<keyword evidence="2" id="KW-1133">Transmembrane helix</keyword>
<evidence type="ECO:0000313" key="3">
    <source>
        <dbReference type="EMBL" id="MBP2703487.1"/>
    </source>
</evidence>
<evidence type="ECO:0000256" key="1">
    <source>
        <dbReference type="SAM" id="MobiDB-lite"/>
    </source>
</evidence>
<reference evidence="3" key="1">
    <citation type="submission" date="2021-02" db="EMBL/GenBank/DDBJ databases">
        <title>Draft genome sequence of Microbispora sp. RL4-1S isolated from rice leaves in Thailand.</title>
        <authorList>
            <person name="Muangham S."/>
            <person name="Duangmal K."/>
        </authorList>
    </citation>
    <scope>NUCLEOTIDE SEQUENCE</scope>
    <source>
        <strain evidence="3">RL4-1S</strain>
    </source>
</reference>
<accession>A0A940WG91</accession>